<keyword evidence="2 4" id="KW-0378">Hydrolase</keyword>
<dbReference type="EC" id="3.4.21.-" evidence="4"/>
<dbReference type="InterPro" id="IPR000667">
    <property type="entry name" value="Peptidase_S13"/>
</dbReference>
<evidence type="ECO:0000256" key="3">
    <source>
        <dbReference type="SAM" id="SignalP"/>
    </source>
</evidence>
<evidence type="ECO:0000256" key="1">
    <source>
        <dbReference type="ARBA" id="ARBA00006096"/>
    </source>
</evidence>
<evidence type="ECO:0000256" key="2">
    <source>
        <dbReference type="ARBA" id="ARBA00022801"/>
    </source>
</evidence>
<dbReference type="RefSeq" id="WP_184789754.1">
    <property type="nucleotide sequence ID" value="NZ_BONT01000056.1"/>
</dbReference>
<feature type="signal peptide" evidence="3">
    <location>
        <begin position="1"/>
        <end position="27"/>
    </location>
</feature>
<dbReference type="PANTHER" id="PTHR30023:SF0">
    <property type="entry name" value="PENICILLIN-SENSITIVE CARBOXYPEPTIDASE A"/>
    <property type="match status" value="1"/>
</dbReference>
<dbReference type="Gene3D" id="3.50.80.20">
    <property type="entry name" value="D-Ala-D-Ala carboxypeptidase C, peptidase S13"/>
    <property type="match status" value="1"/>
</dbReference>
<dbReference type="Pfam" id="PF02113">
    <property type="entry name" value="Peptidase_S13"/>
    <property type="match status" value="1"/>
</dbReference>
<gene>
    <name evidence="4" type="ORF">HNR73_004797</name>
</gene>
<feature type="chain" id="PRO_5032303156" evidence="3">
    <location>
        <begin position="28"/>
        <end position="524"/>
    </location>
</feature>
<dbReference type="Proteomes" id="UP000548476">
    <property type="component" value="Unassembled WGS sequence"/>
</dbReference>
<evidence type="ECO:0000313" key="4">
    <source>
        <dbReference type="EMBL" id="MBB6036924.1"/>
    </source>
</evidence>
<keyword evidence="3" id="KW-0732">Signal</keyword>
<dbReference type="SUPFAM" id="SSF56601">
    <property type="entry name" value="beta-lactamase/transpeptidase-like"/>
    <property type="match status" value="1"/>
</dbReference>
<dbReference type="EMBL" id="JACHGT010000010">
    <property type="protein sequence ID" value="MBB6036924.1"/>
    <property type="molecule type" value="Genomic_DNA"/>
</dbReference>
<evidence type="ECO:0000313" key="5">
    <source>
        <dbReference type="Proteomes" id="UP000548476"/>
    </source>
</evidence>
<dbReference type="GO" id="GO:0009002">
    <property type="term" value="F:serine-type D-Ala-D-Ala carboxypeptidase activity"/>
    <property type="evidence" value="ECO:0007669"/>
    <property type="project" value="UniProtKB-EC"/>
</dbReference>
<keyword evidence="4" id="KW-0121">Carboxypeptidase</keyword>
<protein>
    <submittedName>
        <fullName evidence="4">D-alanyl-D-alanine carboxypeptidase/D-alanyl-D-alanine-endopeptidase (Penicillin-binding protein 4)</fullName>
        <ecNumber evidence="4">3.4.16.4</ecNumber>
        <ecNumber evidence="4">3.4.21.-</ecNumber>
    </submittedName>
</protein>
<dbReference type="AlphaFoldDB" id="A0A841FM36"/>
<dbReference type="Gene3D" id="3.40.710.10">
    <property type="entry name" value="DD-peptidase/beta-lactamase superfamily"/>
    <property type="match status" value="1"/>
</dbReference>
<dbReference type="InterPro" id="IPR012338">
    <property type="entry name" value="Beta-lactam/transpept-like"/>
</dbReference>
<keyword evidence="4" id="KW-0645">Protease</keyword>
<dbReference type="GO" id="GO:0000270">
    <property type="term" value="P:peptidoglycan metabolic process"/>
    <property type="evidence" value="ECO:0007669"/>
    <property type="project" value="TreeGrafter"/>
</dbReference>
<reference evidence="4 5" key="1">
    <citation type="submission" date="2020-08" db="EMBL/GenBank/DDBJ databases">
        <title>Genomic Encyclopedia of Type Strains, Phase IV (KMG-IV): sequencing the most valuable type-strain genomes for metagenomic binning, comparative biology and taxonomic classification.</title>
        <authorList>
            <person name="Goeker M."/>
        </authorList>
    </citation>
    <scope>NUCLEOTIDE SEQUENCE [LARGE SCALE GENOMIC DNA]</scope>
    <source>
        <strain evidence="4 5">YIM 65646</strain>
    </source>
</reference>
<comment type="caution">
    <text evidence="4">The sequence shown here is derived from an EMBL/GenBank/DDBJ whole genome shotgun (WGS) entry which is preliminary data.</text>
</comment>
<dbReference type="GO" id="GO:0006508">
    <property type="term" value="P:proteolysis"/>
    <property type="evidence" value="ECO:0007669"/>
    <property type="project" value="InterPro"/>
</dbReference>
<keyword evidence="5" id="KW-1185">Reference proteome</keyword>
<dbReference type="PRINTS" id="PR00922">
    <property type="entry name" value="DADACBPTASE3"/>
</dbReference>
<comment type="similarity">
    <text evidence="1">Belongs to the peptidase S13 family.</text>
</comment>
<accession>A0A841FM36</accession>
<proteinExistence type="inferred from homology"/>
<sequence>MKKRNVACLAGAVVLAATLTISGSAIAQDGADAHLAETIDAILTDARLDGSQIGVVVADATTGDVLYDHNGHTRGIPASNTKLLTSAAAMHHLGPDHRFVTDVATSAKQYGSALLGDLYLRGTGDPTTLAADYDALAAAVAASGVKTVTGGLVADDTAFDAQRNGSDWAADDESAYYAAQISALTVAPDTDYDAGTVIVTATPGAKPGDAPVYTIEPDNGYVTIVNKGKTVPSGQTDTLGISREHGSNRIVISGQIPVGASATKDWISVWEPTGYAADVFRRALKSHGVRVLGATKLGSATPEGARRLAAHESMTLSELLIPFMKLSNNMHAEALTKAVGRAVSGAGTWSAGIAAIRAYVATRGMKVSALRQADGSGLSRRNDIPAQEIAKLLVGVRDEPWFADWYTSLPVACNADRLVGGTLRTRMCASPAAKNNVHAKTGSLTGVSGLSGYVTDADGRALVFSVVTNDYLASSVKDIEDKIAIALANHTASAPAAKAATDTLVPEDTVSRDVECTWVKPDVC</sequence>
<name>A0A841FM36_9ACTN</name>
<organism evidence="4 5">
    <name type="scientific">Phytomonospora endophytica</name>
    <dbReference type="NCBI Taxonomy" id="714109"/>
    <lineage>
        <taxon>Bacteria</taxon>
        <taxon>Bacillati</taxon>
        <taxon>Actinomycetota</taxon>
        <taxon>Actinomycetes</taxon>
        <taxon>Micromonosporales</taxon>
        <taxon>Micromonosporaceae</taxon>
        <taxon>Phytomonospora</taxon>
    </lineage>
</organism>
<dbReference type="PANTHER" id="PTHR30023">
    <property type="entry name" value="D-ALANYL-D-ALANINE CARBOXYPEPTIDASE"/>
    <property type="match status" value="1"/>
</dbReference>
<dbReference type="NCBIfam" id="TIGR00666">
    <property type="entry name" value="PBP4"/>
    <property type="match status" value="1"/>
</dbReference>
<dbReference type="EC" id="3.4.16.4" evidence="4"/>